<dbReference type="PhylomeDB" id="A0A0G4FCZ7"/>
<dbReference type="EMBL" id="CDMY01000405">
    <property type="protein sequence ID" value="CEM10793.1"/>
    <property type="molecule type" value="Genomic_DNA"/>
</dbReference>
<feature type="region of interest" description="Disordered" evidence="1">
    <location>
        <begin position="104"/>
        <end position="150"/>
    </location>
</feature>
<proteinExistence type="predicted"/>
<feature type="region of interest" description="Disordered" evidence="1">
    <location>
        <begin position="41"/>
        <end position="60"/>
    </location>
</feature>
<dbReference type="AlphaFoldDB" id="A0A0G4FCZ7"/>
<feature type="compositionally biased region" description="Low complexity" evidence="1">
    <location>
        <begin position="123"/>
        <end position="135"/>
    </location>
</feature>
<organism evidence="2 3">
    <name type="scientific">Vitrella brassicaformis (strain CCMP3155)</name>
    <dbReference type="NCBI Taxonomy" id="1169540"/>
    <lineage>
        <taxon>Eukaryota</taxon>
        <taxon>Sar</taxon>
        <taxon>Alveolata</taxon>
        <taxon>Colpodellida</taxon>
        <taxon>Vitrellaceae</taxon>
        <taxon>Vitrella</taxon>
    </lineage>
</organism>
<feature type="compositionally biased region" description="Basic and acidic residues" evidence="1">
    <location>
        <begin position="41"/>
        <end position="59"/>
    </location>
</feature>
<accession>A0A0G4FCZ7</accession>
<name>A0A0G4FCZ7_VITBC</name>
<gene>
    <name evidence="2" type="ORF">Vbra_15032</name>
</gene>
<dbReference type="Proteomes" id="UP000041254">
    <property type="component" value="Unassembled WGS sequence"/>
</dbReference>
<reference evidence="2 3" key="1">
    <citation type="submission" date="2014-11" db="EMBL/GenBank/DDBJ databases">
        <authorList>
            <person name="Zhu J."/>
            <person name="Qi W."/>
            <person name="Song R."/>
        </authorList>
    </citation>
    <scope>NUCLEOTIDE SEQUENCE [LARGE SCALE GENOMIC DNA]</scope>
</reference>
<evidence type="ECO:0000313" key="3">
    <source>
        <dbReference type="Proteomes" id="UP000041254"/>
    </source>
</evidence>
<dbReference type="VEuPathDB" id="CryptoDB:Vbra_15032"/>
<dbReference type="InParanoid" id="A0A0G4FCZ7"/>
<evidence type="ECO:0000256" key="1">
    <source>
        <dbReference type="SAM" id="MobiDB-lite"/>
    </source>
</evidence>
<protein>
    <submittedName>
        <fullName evidence="2">Uncharacterized protein</fullName>
    </submittedName>
</protein>
<keyword evidence="3" id="KW-1185">Reference proteome</keyword>
<evidence type="ECO:0000313" key="2">
    <source>
        <dbReference type="EMBL" id="CEM10793.1"/>
    </source>
</evidence>
<sequence length="150" mass="16250">MAFIHPMALTWGQSAVGAIANFRNKDSNSPKALTENQEKLRAVQHERGVGKKGGFDSHNRRSYGLAERQIVAGQLDKVSPKTMDRLMRFNSAFQSYGNSVVDTLEAKGQGRSKEQSNYTRRGSTASVSSDASSTALKRGGTLDESQGIGL</sequence>